<keyword evidence="3" id="KW-1185">Reference proteome</keyword>
<feature type="signal peptide" evidence="1">
    <location>
        <begin position="1"/>
        <end position="24"/>
    </location>
</feature>
<keyword evidence="1" id="KW-0732">Signal</keyword>
<dbReference type="SUPFAM" id="SSF69318">
    <property type="entry name" value="Integrin alpha N-terminal domain"/>
    <property type="match status" value="1"/>
</dbReference>
<dbReference type="EMBL" id="JBHRTS010000002">
    <property type="protein sequence ID" value="MFC3193324.1"/>
    <property type="molecule type" value="Genomic_DNA"/>
</dbReference>
<gene>
    <name evidence="2" type="ORF">ACFODZ_03605</name>
</gene>
<sequence length="1291" mass="141925">MNHSVRILMGIALLAQNIFNPLYANETPPDFTDVEDILLGQRHLLRNDDLVIALDKGTQSSGSVFNQVTLETNLLHISKQSSQTIITPKCALARPGSLSLSVPINNVMHTRVGRVFELDRDVSVTLAPASQNGQFGCEGPLALYVNDHQNADNNTRTEVDNSSPMWTQMLLADFDLDGYADVFQNHGYGYAIHTAVDTSDPTQGLKRTQFQGIPDSMVATTTPPVAGDFNGDGAVDIAWLASQAKDQAGLSIYVISVCPRQGMKINGVTCQRPFQTIPKVSTEFAAHSITTDAQLEWPNSLCSGCGNSVNKFWLASGNLDGRFTSTEGAQTDELVFARVNQQQLEIHAYRLGNDLKPLGKAKKTIIKGMNVSKFLLTSGPINQFSATDQLALVTSSDTVLDKTTLAVVHFEADLTAKWYSYEVSQKAFNSTGRTRAFPFATGITIGRFNPPQSGNSRDFNHQIAVLYNTVDTVSMDSKYKTMLHIYTVGDNADPVPALKSEHVVANQQFNTPHNFQMVAPLQVGDLRGRSLLLGEPDTFQVESHIQPHVILGSPPQHVDYITPSRADQPKVFNFSAIKKDFHSTYAVQASQENQSSNKSTTSSGWALKESASLKGKATIGPVEVSGELRQSLDVAEKNTVSESFDTFQSKSFDASTTTGYGDQVWYSSRRMNVFIYPVLGKYQCPQNKKTCSDDEKQPMTVVFSGPDNIRSNISATGRNLEWYQPVHVPGQLFTYPWNEQQLLLQNPDLQSLGQTATGAFFTDDSTTTRKVNWKGSSGSQKSVGFNSSWALGGGVSVAVGTPEETYKKAGGVKGEVNFDMSYSNGLETLNTDTSKIGTSTGVAIKKPGSFPNPSYYQYLLEPFIFGSEDQLQRSENTKPDADILTRGPLQTAFAADPTDPGSGSWWSTSPYKQHIDVGFGFPARWEISNSNSQGLMDKETACLGGECAIMDQPDANNLWNSSFYWLRGFYIQSNGQGPQRTAAHTGDQLTLSVRVYNHSLKDMAKGDRLKVRFYGQQWDPTINQPMAGVNSFLIGQDVFQSLPGFATGAEPNWRLAHTRFDTSQCGSSGCGDKYFVFWAMVWAEDSQQQIIKSELPGHGLNQALSSEALTALLGKTNPSMKAVFEVSKQGAMEFSQVNDNDYTSFSNNLGYFHQVFFIHNHETPMLKRTQDTVDIHRHSVVQQPVIIEQLTLSETHIKAGQEVNLTVNLKAGQHSNDAMQLMVYQVTSSTSQSSLLDHEMIAHIKSNDVYQISLPIRPQGCGRQQIKAELDLGEPNQNAQIVSAEFLDIEC</sequence>
<evidence type="ECO:0000313" key="3">
    <source>
        <dbReference type="Proteomes" id="UP001595533"/>
    </source>
</evidence>
<dbReference type="Gene3D" id="2.40.128.340">
    <property type="match status" value="1"/>
</dbReference>
<evidence type="ECO:0000313" key="2">
    <source>
        <dbReference type="EMBL" id="MFC3193324.1"/>
    </source>
</evidence>
<comment type="caution">
    <text evidence="2">The sequence shown here is derived from an EMBL/GenBank/DDBJ whole genome shotgun (WGS) entry which is preliminary data.</text>
</comment>
<dbReference type="InterPro" id="IPR028994">
    <property type="entry name" value="Integrin_alpha_N"/>
</dbReference>
<name>A0ABV7J5H9_9GAMM</name>
<dbReference type="RefSeq" id="WP_077410000.1">
    <property type="nucleotide sequence ID" value="NZ_JBHRTS010000002.1"/>
</dbReference>
<accession>A0ABV7J5H9</accession>
<protein>
    <submittedName>
        <fullName evidence="2">FG-GAP repeat protein</fullName>
    </submittedName>
</protein>
<organism evidence="2 3">
    <name type="scientific">Marinicella sediminis</name>
    <dbReference type="NCBI Taxonomy" id="1792834"/>
    <lineage>
        <taxon>Bacteria</taxon>
        <taxon>Pseudomonadati</taxon>
        <taxon>Pseudomonadota</taxon>
        <taxon>Gammaproteobacteria</taxon>
        <taxon>Lysobacterales</taxon>
        <taxon>Marinicellaceae</taxon>
        <taxon>Marinicella</taxon>
    </lineage>
</organism>
<proteinExistence type="predicted"/>
<reference evidence="3" key="1">
    <citation type="journal article" date="2019" name="Int. J. Syst. Evol. Microbiol.">
        <title>The Global Catalogue of Microorganisms (GCM) 10K type strain sequencing project: providing services to taxonomists for standard genome sequencing and annotation.</title>
        <authorList>
            <consortium name="The Broad Institute Genomics Platform"/>
            <consortium name="The Broad Institute Genome Sequencing Center for Infectious Disease"/>
            <person name="Wu L."/>
            <person name="Ma J."/>
        </authorList>
    </citation>
    <scope>NUCLEOTIDE SEQUENCE [LARGE SCALE GENOMIC DNA]</scope>
    <source>
        <strain evidence="3">KCTC 42953</strain>
    </source>
</reference>
<dbReference type="Proteomes" id="UP001595533">
    <property type="component" value="Unassembled WGS sequence"/>
</dbReference>
<evidence type="ECO:0000256" key="1">
    <source>
        <dbReference type="SAM" id="SignalP"/>
    </source>
</evidence>
<feature type="chain" id="PRO_5046005551" evidence="1">
    <location>
        <begin position="25"/>
        <end position="1291"/>
    </location>
</feature>